<reference evidence="2 3" key="1">
    <citation type="journal article" date="2007" name="Nat. Biotechnol.">
        <title>Genome sequence of the lignocellulose-bioconverting and xylose-fermenting yeast Pichia stipitis.</title>
        <authorList>
            <person name="Jeffries T.W."/>
            <person name="Grigoriev I.V."/>
            <person name="Grimwood J."/>
            <person name="Laplaza J.M."/>
            <person name="Aerts A."/>
            <person name="Salamov A."/>
            <person name="Schmutz J."/>
            <person name="Lindquist E."/>
            <person name="Dehal P."/>
            <person name="Shapiro H."/>
            <person name="Jin Y.S."/>
            <person name="Passoth V."/>
            <person name="Richardson P.M."/>
        </authorList>
    </citation>
    <scope>NUCLEOTIDE SEQUENCE [LARGE SCALE GENOMIC DNA]</scope>
    <source>
        <strain evidence="3">ATCC 58785 / CBS 6054 / NBRC 10063 / NRRL Y-11545</strain>
    </source>
</reference>
<dbReference type="EMBL" id="AAVQ01000001">
    <property type="protein sequence ID" value="EAZ64005.2"/>
    <property type="molecule type" value="Genomic_DNA"/>
</dbReference>
<feature type="compositionally biased region" description="Low complexity" evidence="1">
    <location>
        <begin position="179"/>
        <end position="190"/>
    </location>
</feature>
<comment type="caution">
    <text evidence="2">The sequence shown here is derived from an EMBL/GenBank/DDBJ whole genome shotgun (WGS) entry which is preliminary data.</text>
</comment>
<evidence type="ECO:0000256" key="1">
    <source>
        <dbReference type="SAM" id="MobiDB-lite"/>
    </source>
</evidence>
<accession>A3GGZ3</accession>
<dbReference type="GeneID" id="4851542"/>
<dbReference type="InParanoid" id="A3GGZ3"/>
<organism evidence="2 3">
    <name type="scientific">Scheffersomyces stipitis (strain ATCC 58785 / CBS 6054 / NBRC 10063 / NRRL Y-11545)</name>
    <name type="common">Yeast</name>
    <name type="synonym">Pichia stipitis</name>
    <dbReference type="NCBI Taxonomy" id="322104"/>
    <lineage>
        <taxon>Eukaryota</taxon>
        <taxon>Fungi</taxon>
        <taxon>Dikarya</taxon>
        <taxon>Ascomycota</taxon>
        <taxon>Saccharomycotina</taxon>
        <taxon>Pichiomycetes</taxon>
        <taxon>Debaryomycetaceae</taxon>
        <taxon>Scheffersomyces</taxon>
    </lineage>
</organism>
<dbReference type="eggNOG" id="ENOG502QT9V">
    <property type="taxonomic scope" value="Eukaryota"/>
</dbReference>
<evidence type="ECO:0000313" key="2">
    <source>
        <dbReference type="EMBL" id="EAZ64005.2"/>
    </source>
</evidence>
<dbReference type="HOGENOM" id="CLU_1177852_0_0_1"/>
<dbReference type="RefSeq" id="XP_001388028.2">
    <property type="nucleotide sequence ID" value="XM_001387991.1"/>
</dbReference>
<dbReference type="InterPro" id="IPR038609">
    <property type="entry name" value="HDA1_su2/3_sf"/>
</dbReference>
<dbReference type="Gene3D" id="3.40.50.12360">
    <property type="match status" value="1"/>
</dbReference>
<evidence type="ECO:0000313" key="3">
    <source>
        <dbReference type="Proteomes" id="UP000002258"/>
    </source>
</evidence>
<dbReference type="Pfam" id="PF11496">
    <property type="entry name" value="HDA2-3"/>
    <property type="match status" value="1"/>
</dbReference>
<dbReference type="OrthoDB" id="3647690at2759"/>
<dbReference type="KEGG" id="pic:PICST_74478"/>
<proteinExistence type="predicted"/>
<dbReference type="InterPro" id="IPR021006">
    <property type="entry name" value="Hda2/3"/>
</dbReference>
<keyword evidence="3" id="KW-1185">Reference proteome</keyword>
<name>A3GGZ3_PICST</name>
<feature type="non-terminal residue" evidence="2">
    <location>
        <position position="236"/>
    </location>
</feature>
<feature type="region of interest" description="Disordered" evidence="1">
    <location>
        <begin position="169"/>
        <end position="196"/>
    </location>
</feature>
<dbReference type="STRING" id="322104.A3GGZ3"/>
<dbReference type="InterPro" id="IPR026216">
    <property type="entry name" value="HDA3"/>
</dbReference>
<dbReference type="AlphaFoldDB" id="A3GGZ3"/>
<gene>
    <name evidence="2" type="ORF">PICST_74478</name>
</gene>
<dbReference type="PRINTS" id="PR02093">
    <property type="entry name" value="HDA1SUBUNIT3"/>
</dbReference>
<dbReference type="Proteomes" id="UP000002258">
    <property type="component" value="Chromosome 1"/>
</dbReference>
<protein>
    <submittedName>
        <fullName evidence="2">Uncharacterized protein</fullName>
    </submittedName>
</protein>
<sequence>MNLLKILDGTPEPPIIDLHLETINDSGDYHLPTPMFEFQKELTDQIVSLHYPDILKYCETNDDADLIIKSLEICVDNCMLVSTHPYLLINHYMPKNLAQKDMSSKLADTSGKFNVLRDLMNVIISNNITKAKNVGVVMNNNLKYFDLVEALLIGCSGNSNIRRYVGNNVQRESKKAGRTSNNNGNGNTSSDPTGAPTTIHLIPCDGNILKDRDQLNATKFDVLIVFDGYVDTSSDF</sequence>
<dbReference type="GO" id="GO:0070823">
    <property type="term" value="C:HDA1 complex"/>
    <property type="evidence" value="ECO:0007669"/>
    <property type="project" value="InterPro"/>
</dbReference>